<proteinExistence type="predicted"/>
<sequence>MNLQKKEEKVLENNKKKKAFSMPDSYIILFILLILATIATYIIPSGAFERDEGNLVPTVIPDSYTQIQGEPIGFMDFFLSIQTGMIEAADIIFLVLIIGGSFAIIESTSAINAGIMQLINKTRDKKILLVISVCTVFSIAGFLGILHTAVIAFIPVGIIIARAFKLDAIVGVALVYLGAYSGYTIAGLDPVTTGFGQQIAGLPVFSGLWYRFIIYLFILVSSIIYIFYYIRKIENNPDRSIMGNKRFNTEHQEIEDNLPFTGLRKVILLYFVTCLTIYTVGVFRSDWGLNEMAAIFLVIGIGTAIIARMNPNNFVKQFVKGAQGMIYPALIVGLARSIVVILENGAILDTIVQGIASVIEPLPAAIGAFGMYIFNLLFNLIVTSGSGQAAIVMPIMAPLADIIGTTRQVAVLAYNMGDGFTNTIAPTSGILMASIAVGGVSWVKWLRFMLPLLCIWILIGTVALFVAIAINLGPF</sequence>
<dbReference type="InterPro" id="IPR018385">
    <property type="entry name" value="C4_dicarb_anaerob_car-like"/>
</dbReference>
<feature type="transmembrane region" description="Helical" evidence="6">
    <location>
        <begin position="450"/>
        <end position="472"/>
    </location>
</feature>
<feature type="transmembrane region" description="Helical" evidence="6">
    <location>
        <begin position="362"/>
        <end position="382"/>
    </location>
</feature>
<dbReference type="RefSeq" id="WP_256707720.1">
    <property type="nucleotide sequence ID" value="NZ_CP101914.1"/>
</dbReference>
<dbReference type="Pfam" id="PF03606">
    <property type="entry name" value="DcuC"/>
    <property type="match status" value="1"/>
</dbReference>
<evidence type="ECO:0000256" key="4">
    <source>
        <dbReference type="ARBA" id="ARBA00022989"/>
    </source>
</evidence>
<feature type="transmembrane region" description="Helical" evidence="6">
    <location>
        <begin position="266"/>
        <end position="283"/>
    </location>
</feature>
<feature type="transmembrane region" description="Helical" evidence="6">
    <location>
        <begin position="208"/>
        <end position="230"/>
    </location>
</feature>
<evidence type="ECO:0000256" key="2">
    <source>
        <dbReference type="ARBA" id="ARBA00022475"/>
    </source>
</evidence>
<feature type="transmembrane region" description="Helical" evidence="6">
    <location>
        <begin position="321"/>
        <end position="342"/>
    </location>
</feature>
<protein>
    <submittedName>
        <fullName evidence="7">AbgT family transporter</fullName>
    </submittedName>
</protein>
<feature type="transmembrane region" description="Helical" evidence="6">
    <location>
        <begin position="127"/>
        <end position="154"/>
    </location>
</feature>
<evidence type="ECO:0000256" key="6">
    <source>
        <dbReference type="SAM" id="Phobius"/>
    </source>
</evidence>
<feature type="transmembrane region" description="Helical" evidence="6">
    <location>
        <begin position="166"/>
        <end position="188"/>
    </location>
</feature>
<name>A0ABY5JTH2_9BACI</name>
<feature type="transmembrane region" description="Helical" evidence="6">
    <location>
        <begin position="389"/>
        <end position="411"/>
    </location>
</feature>
<feature type="transmembrane region" description="Helical" evidence="6">
    <location>
        <begin position="25"/>
        <end position="43"/>
    </location>
</feature>
<reference evidence="7" key="1">
    <citation type="submission" date="2022-07" db="EMBL/GenBank/DDBJ databases">
        <title>FELIX.</title>
        <authorList>
            <person name="Wan K.H."/>
            <person name="Park S."/>
            <person name="Lawrence Q."/>
            <person name="Eichenberger J.P."/>
            <person name="Booth B.W."/>
            <person name="Piaggio A.J."/>
            <person name="Chandler J.C."/>
            <person name="Franklin A.B."/>
            <person name="Celniker S.E."/>
        </authorList>
    </citation>
    <scope>NUCLEOTIDE SEQUENCE</scope>
    <source>
        <strain evidence="7">QA-1986 374</strain>
    </source>
</reference>
<keyword evidence="2" id="KW-1003">Cell membrane</keyword>
<evidence type="ECO:0000256" key="5">
    <source>
        <dbReference type="ARBA" id="ARBA00023136"/>
    </source>
</evidence>
<organism evidence="7 8">
    <name type="scientific">Oceanobacillus jeddahense</name>
    <dbReference type="NCBI Taxonomy" id="1462527"/>
    <lineage>
        <taxon>Bacteria</taxon>
        <taxon>Bacillati</taxon>
        <taxon>Bacillota</taxon>
        <taxon>Bacilli</taxon>
        <taxon>Bacillales</taxon>
        <taxon>Bacillaceae</taxon>
        <taxon>Oceanobacillus</taxon>
    </lineage>
</organism>
<feature type="transmembrane region" description="Helical" evidence="6">
    <location>
        <begin position="289"/>
        <end position="309"/>
    </location>
</feature>
<keyword evidence="5 6" id="KW-0472">Membrane</keyword>
<keyword evidence="3 6" id="KW-0812">Transmembrane</keyword>
<keyword evidence="8" id="KW-1185">Reference proteome</keyword>
<accession>A0ABY5JTH2</accession>
<evidence type="ECO:0000256" key="3">
    <source>
        <dbReference type="ARBA" id="ARBA00022692"/>
    </source>
</evidence>
<dbReference type="EMBL" id="CP101914">
    <property type="protein sequence ID" value="UUI02483.1"/>
    <property type="molecule type" value="Genomic_DNA"/>
</dbReference>
<dbReference type="InterPro" id="IPR051679">
    <property type="entry name" value="DASS-Related_Transporters"/>
</dbReference>
<feature type="transmembrane region" description="Helical" evidence="6">
    <location>
        <begin position="423"/>
        <end position="443"/>
    </location>
</feature>
<dbReference type="PANTHER" id="PTHR43652">
    <property type="entry name" value="BASIC AMINO ACID ANTIPORTER YFCC-RELATED"/>
    <property type="match status" value="1"/>
</dbReference>
<comment type="subcellular location">
    <subcellularLocation>
        <location evidence="1">Cell membrane</location>
        <topology evidence="1">Multi-pass membrane protein</topology>
    </subcellularLocation>
</comment>
<gene>
    <name evidence="7" type="ORF">NP439_20970</name>
</gene>
<evidence type="ECO:0000313" key="8">
    <source>
        <dbReference type="Proteomes" id="UP001059773"/>
    </source>
</evidence>
<evidence type="ECO:0000313" key="7">
    <source>
        <dbReference type="EMBL" id="UUI02483.1"/>
    </source>
</evidence>
<evidence type="ECO:0000256" key="1">
    <source>
        <dbReference type="ARBA" id="ARBA00004651"/>
    </source>
</evidence>
<keyword evidence="4 6" id="KW-1133">Transmembrane helix</keyword>
<dbReference type="Proteomes" id="UP001059773">
    <property type="component" value="Chromosome"/>
</dbReference>
<feature type="transmembrane region" description="Helical" evidence="6">
    <location>
        <begin position="91"/>
        <end position="115"/>
    </location>
</feature>
<dbReference type="PANTHER" id="PTHR43652:SF2">
    <property type="entry name" value="BASIC AMINO ACID ANTIPORTER YFCC-RELATED"/>
    <property type="match status" value="1"/>
</dbReference>